<reference evidence="2" key="1">
    <citation type="journal article" date="2016" name="Insect Biochem. Mol. Biol.">
        <title>Multifaceted biological insights from a draft genome sequence of the tobacco hornworm moth, Manduca sexta.</title>
        <authorList>
            <person name="Kanost M.R."/>
            <person name="Arrese E.L."/>
            <person name="Cao X."/>
            <person name="Chen Y.R."/>
            <person name="Chellapilla S."/>
            <person name="Goldsmith M.R."/>
            <person name="Grosse-Wilde E."/>
            <person name="Heckel D.G."/>
            <person name="Herndon N."/>
            <person name="Jiang H."/>
            <person name="Papanicolaou A."/>
            <person name="Qu J."/>
            <person name="Soulages J.L."/>
            <person name="Vogel H."/>
            <person name="Walters J."/>
            <person name="Waterhouse R.M."/>
            <person name="Ahn S.J."/>
            <person name="Almeida F.C."/>
            <person name="An C."/>
            <person name="Aqrawi P."/>
            <person name="Bretschneider A."/>
            <person name="Bryant W.B."/>
            <person name="Bucks S."/>
            <person name="Chao H."/>
            <person name="Chevignon G."/>
            <person name="Christen J.M."/>
            <person name="Clarke D.F."/>
            <person name="Dittmer N.T."/>
            <person name="Ferguson L.C.F."/>
            <person name="Garavelou S."/>
            <person name="Gordon K.H.J."/>
            <person name="Gunaratna R.T."/>
            <person name="Han Y."/>
            <person name="Hauser F."/>
            <person name="He Y."/>
            <person name="Heidel-Fischer H."/>
            <person name="Hirsh A."/>
            <person name="Hu Y."/>
            <person name="Jiang H."/>
            <person name="Kalra D."/>
            <person name="Klinner C."/>
            <person name="Konig C."/>
            <person name="Kovar C."/>
            <person name="Kroll A.R."/>
            <person name="Kuwar S.S."/>
            <person name="Lee S.L."/>
            <person name="Lehman R."/>
            <person name="Li K."/>
            <person name="Li Z."/>
            <person name="Liang H."/>
            <person name="Lovelace S."/>
            <person name="Lu Z."/>
            <person name="Mansfield J.H."/>
            <person name="McCulloch K.J."/>
            <person name="Mathew T."/>
            <person name="Morton B."/>
            <person name="Muzny D.M."/>
            <person name="Neunemann D."/>
            <person name="Ongeri F."/>
            <person name="Pauchet Y."/>
            <person name="Pu L.L."/>
            <person name="Pyrousis I."/>
            <person name="Rao X.J."/>
            <person name="Redding A."/>
            <person name="Roesel C."/>
            <person name="Sanchez-Gracia A."/>
            <person name="Schaack S."/>
            <person name="Shukla A."/>
            <person name="Tetreau G."/>
            <person name="Wang Y."/>
            <person name="Xiong G.H."/>
            <person name="Traut W."/>
            <person name="Walsh T.K."/>
            <person name="Worley K.C."/>
            <person name="Wu D."/>
            <person name="Wu W."/>
            <person name="Wu Y.Q."/>
            <person name="Zhang X."/>
            <person name="Zou Z."/>
            <person name="Zucker H."/>
            <person name="Briscoe A.D."/>
            <person name="Burmester T."/>
            <person name="Clem R.J."/>
            <person name="Feyereisen R."/>
            <person name="Grimmelikhuijzen C.J.P."/>
            <person name="Hamodrakas S.J."/>
            <person name="Hansson B.S."/>
            <person name="Huguet E."/>
            <person name="Jermiin L.S."/>
            <person name="Lan Q."/>
            <person name="Lehman H.K."/>
            <person name="Lorenzen M."/>
            <person name="Merzendorfer H."/>
            <person name="Michalopoulos I."/>
            <person name="Morton D.B."/>
            <person name="Muthukrishnan S."/>
            <person name="Oakeshott J.G."/>
            <person name="Palmer W."/>
            <person name="Park Y."/>
            <person name="Passarelli A.L."/>
            <person name="Rozas J."/>
            <person name="Schwartz L.M."/>
            <person name="Smith W."/>
            <person name="Southgate A."/>
            <person name="Vilcinskas A."/>
            <person name="Vogt R."/>
            <person name="Wang P."/>
            <person name="Werren J."/>
            <person name="Yu X.Q."/>
            <person name="Zhou J.J."/>
            <person name="Brown S.J."/>
            <person name="Scherer S.E."/>
            <person name="Richards S."/>
            <person name="Blissard G.W."/>
        </authorList>
    </citation>
    <scope>NUCLEOTIDE SEQUENCE</scope>
</reference>
<proteinExistence type="predicted"/>
<comment type="caution">
    <text evidence="2">The sequence shown here is derived from an EMBL/GenBank/DDBJ whole genome shotgun (WGS) entry which is preliminary data.</text>
</comment>
<gene>
    <name evidence="2" type="ORF">O3G_MSEX015482</name>
</gene>
<evidence type="ECO:0000256" key="1">
    <source>
        <dbReference type="SAM" id="SignalP"/>
    </source>
</evidence>
<accession>A0A921ZXC0</accession>
<feature type="chain" id="PRO_5038047891" evidence="1">
    <location>
        <begin position="22"/>
        <end position="68"/>
    </location>
</feature>
<feature type="signal peptide" evidence="1">
    <location>
        <begin position="1"/>
        <end position="21"/>
    </location>
</feature>
<evidence type="ECO:0000313" key="2">
    <source>
        <dbReference type="EMBL" id="KAG6465901.1"/>
    </source>
</evidence>
<dbReference type="Proteomes" id="UP000791440">
    <property type="component" value="Unassembled WGS sequence"/>
</dbReference>
<dbReference type="AlphaFoldDB" id="A0A921ZXC0"/>
<sequence length="68" mass="7913">MMWIVGIIYESFLIFMPALLAELIENEVAASKSVLALQLNGIKDKELRRHIYNALHLMSVRPLKLFIW</sequence>
<organism evidence="2 3">
    <name type="scientific">Manduca sexta</name>
    <name type="common">Tobacco hawkmoth</name>
    <name type="synonym">Tobacco hornworm</name>
    <dbReference type="NCBI Taxonomy" id="7130"/>
    <lineage>
        <taxon>Eukaryota</taxon>
        <taxon>Metazoa</taxon>
        <taxon>Ecdysozoa</taxon>
        <taxon>Arthropoda</taxon>
        <taxon>Hexapoda</taxon>
        <taxon>Insecta</taxon>
        <taxon>Pterygota</taxon>
        <taxon>Neoptera</taxon>
        <taxon>Endopterygota</taxon>
        <taxon>Lepidoptera</taxon>
        <taxon>Glossata</taxon>
        <taxon>Ditrysia</taxon>
        <taxon>Bombycoidea</taxon>
        <taxon>Sphingidae</taxon>
        <taxon>Sphinginae</taxon>
        <taxon>Sphingini</taxon>
        <taxon>Manduca</taxon>
    </lineage>
</organism>
<reference evidence="2" key="2">
    <citation type="submission" date="2020-12" db="EMBL/GenBank/DDBJ databases">
        <authorList>
            <person name="Kanost M."/>
        </authorList>
    </citation>
    <scope>NUCLEOTIDE SEQUENCE</scope>
</reference>
<protein>
    <submittedName>
        <fullName evidence="2">Uncharacterized protein</fullName>
    </submittedName>
</protein>
<keyword evidence="3" id="KW-1185">Reference proteome</keyword>
<keyword evidence="1" id="KW-0732">Signal</keyword>
<name>A0A921ZXC0_MANSE</name>
<evidence type="ECO:0000313" key="3">
    <source>
        <dbReference type="Proteomes" id="UP000791440"/>
    </source>
</evidence>
<dbReference type="EMBL" id="JH670043">
    <property type="protein sequence ID" value="KAG6465901.1"/>
    <property type="molecule type" value="Genomic_DNA"/>
</dbReference>